<evidence type="ECO:0000313" key="10">
    <source>
        <dbReference type="Proteomes" id="UP000061362"/>
    </source>
</evidence>
<dbReference type="PATRIC" id="fig|43687.5.peg.46"/>
<dbReference type="Proteomes" id="UP000062398">
    <property type="component" value="Chromosome"/>
</dbReference>
<keyword evidence="1" id="KW-0812">Transmembrane</keyword>
<dbReference type="EMBL" id="CP012176">
    <property type="protein sequence ID" value="AKV82211.1"/>
    <property type="molecule type" value="Genomic_DNA"/>
</dbReference>
<dbReference type="EMBL" id="CP012174">
    <property type="protein sequence ID" value="AKV77721.1"/>
    <property type="molecule type" value="Genomic_DNA"/>
</dbReference>
<accession>A0A088E175</accession>
<evidence type="ECO:0000313" key="11">
    <source>
        <dbReference type="Proteomes" id="UP000062398"/>
    </source>
</evidence>
<evidence type="ECO:0000256" key="1">
    <source>
        <dbReference type="SAM" id="Phobius"/>
    </source>
</evidence>
<dbReference type="EMBL" id="CP012175">
    <property type="protein sequence ID" value="AKV79966.1"/>
    <property type="molecule type" value="Genomic_DNA"/>
</dbReference>
<evidence type="ECO:0000313" key="7">
    <source>
        <dbReference type="EMBL" id="AKV82211.1"/>
    </source>
</evidence>
<evidence type="ECO:0000313" key="2">
    <source>
        <dbReference type="EMBL" id="AIM26209.1"/>
    </source>
</evidence>
<dbReference type="Proteomes" id="UP000029084">
    <property type="component" value="Chromosome"/>
</dbReference>
<dbReference type="Proteomes" id="UP000062475">
    <property type="component" value="Chromosome"/>
</dbReference>
<dbReference type="AlphaFoldDB" id="A0A088E175"/>
<dbReference type="EMBL" id="CP012173">
    <property type="protein sequence ID" value="AKV75475.1"/>
    <property type="molecule type" value="Genomic_DNA"/>
</dbReference>
<evidence type="ECO:0000313" key="5">
    <source>
        <dbReference type="EMBL" id="AKV77721.1"/>
    </source>
</evidence>
<dbReference type="EMBL" id="CP012172">
    <property type="protein sequence ID" value="AKV73231.1"/>
    <property type="molecule type" value="Genomic_DNA"/>
</dbReference>
<dbReference type="EMBL" id="CP008822">
    <property type="protein sequence ID" value="AIM26209.1"/>
    <property type="molecule type" value="Genomic_DNA"/>
</dbReference>
<reference evidence="2 8" key="1">
    <citation type="journal article" date="2014" name="J. Bacteriol.">
        <title>Role of an Archaeal PitA Transporter in the Copper and Arsenic Resistance of Metallosphaera sedula, an Extreme Thermoacidophile.</title>
        <authorList>
            <person name="McCarthy S."/>
            <person name="Ai C."/>
            <person name="Wheaton G."/>
            <person name="Tevatia R."/>
            <person name="Eckrich V."/>
            <person name="Kelly R."/>
            <person name="Blum P."/>
        </authorList>
    </citation>
    <scope>NUCLEOTIDE SEQUENCE [LARGE SCALE GENOMIC DNA]</scope>
    <source>
        <strain evidence="2 8">CuR1</strain>
    </source>
</reference>
<sequence precursor="true">MRELFLLLLAFSSVLSQQSTFTYYFQSPNQTLIVNVTSVPSDYAKPYNLSNGILLVLNSTPQNISSNVSFDRINSTAVIIPLYALEPNSIYQINFTLPKLTVVVYLSSTLRNDSYHPVSSGKDSSSNTNLRNLPFIVFIVVMVIISILLNRRKRH</sequence>
<keyword evidence="1" id="KW-0472">Membrane</keyword>
<evidence type="ECO:0000313" key="4">
    <source>
        <dbReference type="EMBL" id="AKV75475.1"/>
    </source>
</evidence>
<keyword evidence="1" id="KW-1133">Transmembrane helix</keyword>
<evidence type="ECO:0000313" key="3">
    <source>
        <dbReference type="EMBL" id="AKV73231.1"/>
    </source>
</evidence>
<evidence type="ECO:0000313" key="12">
    <source>
        <dbReference type="Proteomes" id="UP000062475"/>
    </source>
</evidence>
<gene>
    <name evidence="2" type="ORF">HA72_0045</name>
    <name evidence="3" type="ORF">MsedA_0047</name>
    <name evidence="4" type="ORF">MsedB_0047</name>
    <name evidence="5" type="ORF">MsedC_0046</name>
    <name evidence="6" type="ORF">MsedD_0047</name>
    <name evidence="7" type="ORF">MsedE_0047</name>
</gene>
<proteinExistence type="predicted"/>
<name>A0A088E175_9CREN</name>
<protein>
    <submittedName>
        <fullName evidence="2">Uncharacterized protein</fullName>
    </submittedName>
</protein>
<organism evidence="2 8">
    <name type="scientific">Metallosphaera sedula</name>
    <dbReference type="NCBI Taxonomy" id="43687"/>
    <lineage>
        <taxon>Archaea</taxon>
        <taxon>Thermoproteota</taxon>
        <taxon>Thermoprotei</taxon>
        <taxon>Sulfolobales</taxon>
        <taxon>Sulfolobaceae</taxon>
        <taxon>Metallosphaera</taxon>
    </lineage>
</organism>
<reference evidence="10 11" key="2">
    <citation type="journal article" date="2015" name="Genome Announc.">
        <title>Complete Genome Sequences of Evolved Arsenate-Resistant Metallosphaera sedula Strains.</title>
        <authorList>
            <person name="Ai C."/>
            <person name="McCarthy S."/>
            <person name="Schackwitz W."/>
            <person name="Martin J."/>
            <person name="Lipzen A."/>
            <person name="Blum P."/>
        </authorList>
    </citation>
    <scope>NUCLEOTIDE SEQUENCE [LARGE SCALE GENOMIC DNA]</scope>
    <source>
        <strain evidence="5 11">ARS120-1</strain>
        <strain evidence="6 10">ARS120-2</strain>
        <strain evidence="3 13">ARS50-1</strain>
        <strain evidence="4 12">ARS50-2</strain>
    </source>
</reference>
<dbReference type="Proteomes" id="UP000056255">
    <property type="component" value="Chromosome"/>
</dbReference>
<evidence type="ECO:0000313" key="8">
    <source>
        <dbReference type="Proteomes" id="UP000029084"/>
    </source>
</evidence>
<dbReference type="Proteomes" id="UP000068832">
    <property type="component" value="Chromosome"/>
</dbReference>
<reference evidence="7 9" key="3">
    <citation type="submission" date="2015-07" db="EMBL/GenBank/DDBJ databases">
        <title>Physiological, transcriptional responses and genome re-sequencing of acid resistant extremely thermoacidophilic Metallosphaera sedula SARC-M1.</title>
        <authorList>
            <person name="Ai C."/>
            <person name="McCarthy S."/>
            <person name="Eckrich V."/>
            <person name="Rudrappa D."/>
            <person name="Qiu G."/>
            <person name="Blum P."/>
        </authorList>
    </citation>
    <scope>NUCLEOTIDE SEQUENCE [LARGE SCALE GENOMIC DNA]</scope>
    <source>
        <strain evidence="7 9">SARC-M1</strain>
    </source>
</reference>
<evidence type="ECO:0000313" key="13">
    <source>
        <dbReference type="Proteomes" id="UP000068832"/>
    </source>
</evidence>
<dbReference type="Proteomes" id="UP000061362">
    <property type="component" value="Chromosome"/>
</dbReference>
<evidence type="ECO:0000313" key="9">
    <source>
        <dbReference type="Proteomes" id="UP000056255"/>
    </source>
</evidence>
<feature type="transmembrane region" description="Helical" evidence="1">
    <location>
        <begin position="133"/>
        <end position="150"/>
    </location>
</feature>
<evidence type="ECO:0000313" key="6">
    <source>
        <dbReference type="EMBL" id="AKV79966.1"/>
    </source>
</evidence>